<evidence type="ECO:0000256" key="2">
    <source>
        <dbReference type="ARBA" id="ARBA00009009"/>
    </source>
</evidence>
<dbReference type="GO" id="GO:0008800">
    <property type="term" value="F:beta-lactamase activity"/>
    <property type="evidence" value="ECO:0007669"/>
    <property type="project" value="UniProtKB-UniRule"/>
</dbReference>
<evidence type="ECO:0000256" key="3">
    <source>
        <dbReference type="ARBA" id="ARBA00012865"/>
    </source>
</evidence>
<reference evidence="10" key="1">
    <citation type="submission" date="2023-01" db="EMBL/GenBank/DDBJ databases">
        <title>Xenophilus mangrovi sp. nov., isolated from soil of Mangrove nature reserve.</title>
        <authorList>
            <person name="Xu S."/>
            <person name="Liu Z."/>
            <person name="Xu Y."/>
        </authorList>
    </citation>
    <scope>NUCLEOTIDE SEQUENCE</scope>
    <source>
        <strain evidence="10">YW8</strain>
    </source>
</reference>
<dbReference type="GO" id="GO:0030655">
    <property type="term" value="P:beta-lactam antibiotic catabolic process"/>
    <property type="evidence" value="ECO:0007669"/>
    <property type="project" value="InterPro"/>
</dbReference>
<dbReference type="InterPro" id="IPR045155">
    <property type="entry name" value="Beta-lactam_cat"/>
</dbReference>
<keyword evidence="8" id="KW-0732">Signal</keyword>
<name>A0AAE3T032_9BURK</name>
<feature type="domain" description="Beta-lactamase class A catalytic" evidence="9">
    <location>
        <begin position="50"/>
        <end position="266"/>
    </location>
</feature>
<feature type="region of interest" description="Disordered" evidence="7">
    <location>
        <begin position="167"/>
        <end position="186"/>
    </location>
</feature>
<dbReference type="GO" id="GO:0046677">
    <property type="term" value="P:response to antibiotic"/>
    <property type="evidence" value="ECO:0007669"/>
    <property type="project" value="UniProtKB-UniRule"/>
</dbReference>
<gene>
    <name evidence="10" type="primary">bla</name>
    <name evidence="10" type="ORF">PGB34_05850</name>
</gene>
<dbReference type="InterPro" id="IPR023650">
    <property type="entry name" value="Beta-lactam_class-A_AS"/>
</dbReference>
<comment type="caution">
    <text evidence="10">The sequence shown here is derived from an EMBL/GenBank/DDBJ whole genome shotgun (WGS) entry which is preliminary data.</text>
</comment>
<keyword evidence="5 6" id="KW-0046">Antibiotic resistance</keyword>
<evidence type="ECO:0000256" key="8">
    <source>
        <dbReference type="SAM" id="SignalP"/>
    </source>
</evidence>
<feature type="chain" id="PRO_5042209013" description="Beta-lactamase" evidence="8">
    <location>
        <begin position="21"/>
        <end position="294"/>
    </location>
</feature>
<keyword evidence="11" id="KW-1185">Reference proteome</keyword>
<evidence type="ECO:0000313" key="11">
    <source>
        <dbReference type="Proteomes" id="UP001212602"/>
    </source>
</evidence>
<evidence type="ECO:0000256" key="1">
    <source>
        <dbReference type="ARBA" id="ARBA00001526"/>
    </source>
</evidence>
<dbReference type="Proteomes" id="UP001212602">
    <property type="component" value="Unassembled WGS sequence"/>
</dbReference>
<dbReference type="PROSITE" id="PS00146">
    <property type="entry name" value="BETA_LACTAMASE_A"/>
    <property type="match status" value="1"/>
</dbReference>
<proteinExistence type="inferred from homology"/>
<comment type="catalytic activity">
    <reaction evidence="1 6">
        <text>a beta-lactam + H2O = a substituted beta-amino acid</text>
        <dbReference type="Rhea" id="RHEA:20401"/>
        <dbReference type="ChEBI" id="CHEBI:15377"/>
        <dbReference type="ChEBI" id="CHEBI:35627"/>
        <dbReference type="ChEBI" id="CHEBI:140347"/>
        <dbReference type="EC" id="3.5.2.6"/>
    </reaction>
</comment>
<evidence type="ECO:0000256" key="7">
    <source>
        <dbReference type="SAM" id="MobiDB-lite"/>
    </source>
</evidence>
<keyword evidence="4 6" id="KW-0378">Hydrolase</keyword>
<dbReference type="AlphaFoldDB" id="A0AAE3T032"/>
<protein>
    <recommendedName>
        <fullName evidence="3 6">Beta-lactamase</fullName>
        <ecNumber evidence="3 6">3.5.2.6</ecNumber>
    </recommendedName>
</protein>
<feature type="signal peptide" evidence="8">
    <location>
        <begin position="1"/>
        <end position="20"/>
    </location>
</feature>
<evidence type="ECO:0000256" key="4">
    <source>
        <dbReference type="ARBA" id="ARBA00022801"/>
    </source>
</evidence>
<dbReference type="InterPro" id="IPR000871">
    <property type="entry name" value="Beta-lactam_class-A"/>
</dbReference>
<dbReference type="EMBL" id="JAQIPB010000002">
    <property type="protein sequence ID" value="MDA7415882.1"/>
    <property type="molecule type" value="Genomic_DNA"/>
</dbReference>
<evidence type="ECO:0000313" key="10">
    <source>
        <dbReference type="EMBL" id="MDA7415882.1"/>
    </source>
</evidence>
<comment type="similarity">
    <text evidence="2 6">Belongs to the class-A beta-lactamase family.</text>
</comment>
<dbReference type="NCBIfam" id="NF033103">
    <property type="entry name" value="bla_class_A"/>
    <property type="match status" value="1"/>
</dbReference>
<evidence type="ECO:0000259" key="9">
    <source>
        <dbReference type="Pfam" id="PF13354"/>
    </source>
</evidence>
<dbReference type="EC" id="3.5.2.6" evidence="3 6"/>
<evidence type="ECO:0000256" key="5">
    <source>
        <dbReference type="ARBA" id="ARBA00023251"/>
    </source>
</evidence>
<dbReference type="RefSeq" id="WP_271427127.1">
    <property type="nucleotide sequence ID" value="NZ_JAQIPB010000002.1"/>
</dbReference>
<dbReference type="Pfam" id="PF13354">
    <property type="entry name" value="Beta-lactamase2"/>
    <property type="match status" value="1"/>
</dbReference>
<evidence type="ECO:0000256" key="6">
    <source>
        <dbReference type="RuleBase" id="RU361140"/>
    </source>
</evidence>
<organism evidence="10 11">
    <name type="scientific">Xenophilus arseniciresistens</name>
    <dbReference type="NCBI Taxonomy" id="1283306"/>
    <lineage>
        <taxon>Bacteria</taxon>
        <taxon>Pseudomonadati</taxon>
        <taxon>Pseudomonadota</taxon>
        <taxon>Betaproteobacteria</taxon>
        <taxon>Burkholderiales</taxon>
        <taxon>Comamonadaceae</taxon>
        <taxon>Xenophilus</taxon>
    </lineage>
</organism>
<dbReference type="PANTHER" id="PTHR35333">
    <property type="entry name" value="BETA-LACTAMASE"/>
    <property type="match status" value="1"/>
</dbReference>
<dbReference type="PANTHER" id="PTHR35333:SF3">
    <property type="entry name" value="BETA-LACTAMASE-TYPE TRANSPEPTIDASE FOLD CONTAINING PROTEIN"/>
    <property type="match status" value="1"/>
</dbReference>
<dbReference type="Gene3D" id="3.40.710.10">
    <property type="entry name" value="DD-peptidase/beta-lactamase superfamily"/>
    <property type="match status" value="1"/>
</dbReference>
<dbReference type="SUPFAM" id="SSF56601">
    <property type="entry name" value="beta-lactamase/transpeptidase-like"/>
    <property type="match status" value="1"/>
</dbReference>
<accession>A0AAE3T032</accession>
<dbReference type="InterPro" id="IPR012338">
    <property type="entry name" value="Beta-lactam/transpept-like"/>
</dbReference>
<dbReference type="PRINTS" id="PR00118">
    <property type="entry name" value="BLACTAMASEA"/>
</dbReference>
<sequence length="294" mass="31001">MQRRHFGALLAAALPTLALAQKSQKNLSPGSADAMQRLRSIEAGSGGRLGVHILDTGTGASVSHRADERFPMCSTFKVLAAAQVLQRVDAGQEQLERRIPYGRDVLVAHSPVTEQHVGAGLTLAQLCEATITTSDNAAANLILQSYGGPAALTAYLRTLGDAHTRLDRTEPGLNEATPGDPRDTTTPAAMVDSLQRLLLGDALSAASRERLTQWMVANTTGDTRLRAGLPAGWRVGDKTGAGALGTNNDVAIFWPPGRAPWLVAAYLTQTRLTKARSDAVLADVARLAAQLATA</sequence>